<dbReference type="InterPro" id="IPR039420">
    <property type="entry name" value="WalR-like"/>
</dbReference>
<dbReference type="RefSeq" id="WP_338056571.1">
    <property type="nucleotide sequence ID" value="NZ_FNCN01000001.1"/>
</dbReference>
<dbReference type="PROSITE" id="PS50110">
    <property type="entry name" value="RESPONSE_REGULATORY"/>
    <property type="match status" value="1"/>
</dbReference>
<dbReference type="PRINTS" id="PR00038">
    <property type="entry name" value="HTHLUXR"/>
</dbReference>
<evidence type="ECO:0000256" key="2">
    <source>
        <dbReference type="ARBA" id="ARBA00023125"/>
    </source>
</evidence>
<name>A0A1G7QYK0_9ACTN</name>
<keyword evidence="8" id="KW-1185">Reference proteome</keyword>
<reference evidence="7 8" key="1">
    <citation type="submission" date="2016-10" db="EMBL/GenBank/DDBJ databases">
        <authorList>
            <person name="de Groot N.N."/>
        </authorList>
    </citation>
    <scope>NUCLEOTIDE SEQUENCE [LARGE SCALE GENOMIC DNA]</scope>
    <source>
        <strain evidence="7 8">CPCC 201354</strain>
    </source>
</reference>
<dbReference type="GO" id="GO:0003677">
    <property type="term" value="F:DNA binding"/>
    <property type="evidence" value="ECO:0007669"/>
    <property type="project" value="UniProtKB-KW"/>
</dbReference>
<dbReference type="Gene3D" id="3.40.50.2300">
    <property type="match status" value="1"/>
</dbReference>
<dbReference type="InterPro" id="IPR011006">
    <property type="entry name" value="CheY-like_superfamily"/>
</dbReference>
<evidence type="ECO:0000256" key="1">
    <source>
        <dbReference type="ARBA" id="ARBA00023015"/>
    </source>
</evidence>
<dbReference type="InterPro" id="IPR001789">
    <property type="entry name" value="Sig_transdc_resp-reg_receiver"/>
</dbReference>
<keyword evidence="2" id="KW-0238">DNA-binding</keyword>
<sequence>MPTVPVVALTTFDIDEYLFGALEAGAVGFLLKDDDPELYLAAIRAAHRGQGLIDPQVTRRLVRRFAGPSLRSQDTDLTVREIEVLRLLALGWPNAEIGVKLHIATGTVKIHVSNILTKLGLRTRVQAAVHAYRSGLVPLDG</sequence>
<feature type="domain" description="HTH luxR-type" evidence="5">
    <location>
        <begin position="70"/>
        <end position="135"/>
    </location>
</feature>
<keyword evidence="3" id="KW-0804">Transcription</keyword>
<dbReference type="GO" id="GO:0000160">
    <property type="term" value="P:phosphorelay signal transduction system"/>
    <property type="evidence" value="ECO:0007669"/>
    <property type="project" value="InterPro"/>
</dbReference>
<dbReference type="Proteomes" id="UP000198923">
    <property type="component" value="Unassembled WGS sequence"/>
</dbReference>
<gene>
    <name evidence="7" type="ORF">SAMN05421505_101175</name>
</gene>
<dbReference type="PANTHER" id="PTHR43214">
    <property type="entry name" value="TWO-COMPONENT RESPONSE REGULATOR"/>
    <property type="match status" value="1"/>
</dbReference>
<proteinExistence type="predicted"/>
<evidence type="ECO:0000256" key="3">
    <source>
        <dbReference type="ARBA" id="ARBA00023163"/>
    </source>
</evidence>
<dbReference type="AlphaFoldDB" id="A0A1G7QYK0"/>
<feature type="domain" description="Response regulatory" evidence="6">
    <location>
        <begin position="1"/>
        <end position="47"/>
    </location>
</feature>
<evidence type="ECO:0000313" key="8">
    <source>
        <dbReference type="Proteomes" id="UP000198923"/>
    </source>
</evidence>
<dbReference type="Pfam" id="PF00196">
    <property type="entry name" value="GerE"/>
    <property type="match status" value="1"/>
</dbReference>
<dbReference type="PROSITE" id="PS00622">
    <property type="entry name" value="HTH_LUXR_1"/>
    <property type="match status" value="1"/>
</dbReference>
<comment type="caution">
    <text evidence="4">Lacks conserved residue(s) required for the propagation of feature annotation.</text>
</comment>
<dbReference type="STRING" id="504805.SAMN05421505_101175"/>
<dbReference type="EMBL" id="FNCN01000001">
    <property type="protein sequence ID" value="SDG03608.1"/>
    <property type="molecule type" value="Genomic_DNA"/>
</dbReference>
<dbReference type="SMART" id="SM00421">
    <property type="entry name" value="HTH_LUXR"/>
    <property type="match status" value="1"/>
</dbReference>
<dbReference type="InterPro" id="IPR000792">
    <property type="entry name" value="Tscrpt_reg_LuxR_C"/>
</dbReference>
<evidence type="ECO:0000256" key="4">
    <source>
        <dbReference type="PROSITE-ProRule" id="PRU00169"/>
    </source>
</evidence>
<keyword evidence="1" id="KW-0805">Transcription regulation</keyword>
<organism evidence="7 8">
    <name type="scientific">Sinosporangium album</name>
    <dbReference type="NCBI Taxonomy" id="504805"/>
    <lineage>
        <taxon>Bacteria</taxon>
        <taxon>Bacillati</taxon>
        <taxon>Actinomycetota</taxon>
        <taxon>Actinomycetes</taxon>
        <taxon>Streptosporangiales</taxon>
        <taxon>Streptosporangiaceae</taxon>
        <taxon>Sinosporangium</taxon>
    </lineage>
</organism>
<dbReference type="GO" id="GO:0006355">
    <property type="term" value="P:regulation of DNA-templated transcription"/>
    <property type="evidence" value="ECO:0007669"/>
    <property type="project" value="InterPro"/>
</dbReference>
<dbReference type="SUPFAM" id="SSF46894">
    <property type="entry name" value="C-terminal effector domain of the bipartite response regulators"/>
    <property type="match status" value="1"/>
</dbReference>
<dbReference type="CDD" id="cd06170">
    <property type="entry name" value="LuxR_C_like"/>
    <property type="match status" value="1"/>
</dbReference>
<evidence type="ECO:0000259" key="5">
    <source>
        <dbReference type="PROSITE" id="PS50043"/>
    </source>
</evidence>
<accession>A0A1G7QYK0</accession>
<dbReference type="PROSITE" id="PS50043">
    <property type="entry name" value="HTH_LUXR_2"/>
    <property type="match status" value="1"/>
</dbReference>
<evidence type="ECO:0000259" key="6">
    <source>
        <dbReference type="PROSITE" id="PS50110"/>
    </source>
</evidence>
<evidence type="ECO:0000313" key="7">
    <source>
        <dbReference type="EMBL" id="SDG03608.1"/>
    </source>
</evidence>
<dbReference type="SUPFAM" id="SSF52172">
    <property type="entry name" value="CheY-like"/>
    <property type="match status" value="1"/>
</dbReference>
<dbReference type="InterPro" id="IPR016032">
    <property type="entry name" value="Sig_transdc_resp-reg_C-effctor"/>
</dbReference>
<dbReference type="PANTHER" id="PTHR43214:SF24">
    <property type="entry name" value="TRANSCRIPTIONAL REGULATORY PROTEIN NARL-RELATED"/>
    <property type="match status" value="1"/>
</dbReference>
<protein>
    <submittedName>
        <fullName evidence="7">Regulatory protein, luxR family</fullName>
    </submittedName>
</protein>